<evidence type="ECO:0000313" key="3">
    <source>
        <dbReference type="Proteomes" id="UP000729402"/>
    </source>
</evidence>
<sequence length="207" mass="22483">MAAGPHSHARSAWGDGLRCCEGLCGGAQLHVAYSCAATPSLAATLDYTTTSQSSWWHPTSWPFPLASRRPSLTLWQQHNGGDISARQSFFLLPCNGLRLHPTTRSAWQPVPHAAIAAAAWQSVQWLNVILASCSVPSQQPSTRRSVAHNGSLQPHPVPGSMWQRPAALLRTRGGGLQPRPAPGSMRRWPAALPDAWQRLLQKDPDLD</sequence>
<protein>
    <submittedName>
        <fullName evidence="2">Uncharacterized protein</fullName>
    </submittedName>
</protein>
<accession>A0A8J5R0Y5</accession>
<feature type="region of interest" description="Disordered" evidence="1">
    <location>
        <begin position="139"/>
        <end position="160"/>
    </location>
</feature>
<comment type="caution">
    <text evidence="2">The sequence shown here is derived from an EMBL/GenBank/DDBJ whole genome shotgun (WGS) entry which is preliminary data.</text>
</comment>
<name>A0A8J5R0Y5_ZIZPA</name>
<evidence type="ECO:0000256" key="1">
    <source>
        <dbReference type="SAM" id="MobiDB-lite"/>
    </source>
</evidence>
<dbReference type="EMBL" id="JAAALK010000290">
    <property type="protein sequence ID" value="KAG8048320.1"/>
    <property type="molecule type" value="Genomic_DNA"/>
</dbReference>
<organism evidence="2 3">
    <name type="scientific">Zizania palustris</name>
    <name type="common">Northern wild rice</name>
    <dbReference type="NCBI Taxonomy" id="103762"/>
    <lineage>
        <taxon>Eukaryota</taxon>
        <taxon>Viridiplantae</taxon>
        <taxon>Streptophyta</taxon>
        <taxon>Embryophyta</taxon>
        <taxon>Tracheophyta</taxon>
        <taxon>Spermatophyta</taxon>
        <taxon>Magnoliopsida</taxon>
        <taxon>Liliopsida</taxon>
        <taxon>Poales</taxon>
        <taxon>Poaceae</taxon>
        <taxon>BOP clade</taxon>
        <taxon>Oryzoideae</taxon>
        <taxon>Oryzeae</taxon>
        <taxon>Zizaniinae</taxon>
        <taxon>Zizania</taxon>
    </lineage>
</organism>
<evidence type="ECO:0000313" key="2">
    <source>
        <dbReference type="EMBL" id="KAG8048320.1"/>
    </source>
</evidence>
<keyword evidence="3" id="KW-1185">Reference proteome</keyword>
<reference evidence="2" key="2">
    <citation type="submission" date="2021-02" db="EMBL/GenBank/DDBJ databases">
        <authorList>
            <person name="Kimball J.A."/>
            <person name="Haas M.W."/>
            <person name="Macchietto M."/>
            <person name="Kono T."/>
            <person name="Duquette J."/>
            <person name="Shao M."/>
        </authorList>
    </citation>
    <scope>NUCLEOTIDE SEQUENCE</scope>
    <source>
        <tissue evidence="2">Fresh leaf tissue</tissue>
    </source>
</reference>
<proteinExistence type="predicted"/>
<dbReference type="Proteomes" id="UP000729402">
    <property type="component" value="Unassembled WGS sequence"/>
</dbReference>
<dbReference type="AlphaFoldDB" id="A0A8J5R0Y5"/>
<reference evidence="2" key="1">
    <citation type="journal article" date="2021" name="bioRxiv">
        <title>Whole Genome Assembly and Annotation of Northern Wild Rice, Zizania palustris L., Supports a Whole Genome Duplication in the Zizania Genus.</title>
        <authorList>
            <person name="Haas M."/>
            <person name="Kono T."/>
            <person name="Macchietto M."/>
            <person name="Millas R."/>
            <person name="McGilp L."/>
            <person name="Shao M."/>
            <person name="Duquette J."/>
            <person name="Hirsch C.N."/>
            <person name="Kimball J."/>
        </authorList>
    </citation>
    <scope>NUCLEOTIDE SEQUENCE</scope>
    <source>
        <tissue evidence="2">Fresh leaf tissue</tissue>
    </source>
</reference>
<gene>
    <name evidence="2" type="ORF">GUJ93_ZPchr0008g13396</name>
</gene>
<feature type="compositionally biased region" description="Polar residues" evidence="1">
    <location>
        <begin position="139"/>
        <end position="152"/>
    </location>
</feature>